<proteinExistence type="predicted"/>
<dbReference type="Proteomes" id="UP001454036">
    <property type="component" value="Unassembled WGS sequence"/>
</dbReference>
<dbReference type="PANTHER" id="PTHR35719">
    <property type="entry name" value="OS01G0680600 PROTEIN"/>
    <property type="match status" value="1"/>
</dbReference>
<dbReference type="AlphaFoldDB" id="A0AAV3PQL5"/>
<feature type="compositionally biased region" description="Basic and acidic residues" evidence="1">
    <location>
        <begin position="105"/>
        <end position="125"/>
    </location>
</feature>
<keyword evidence="4" id="KW-1185">Reference proteome</keyword>
<comment type="caution">
    <text evidence="3">The sequence shown here is derived from an EMBL/GenBank/DDBJ whole genome shotgun (WGS) entry which is preliminary data.</text>
</comment>
<accession>A0AAV3PQL5</accession>
<dbReference type="EMBL" id="BAABME010002138">
    <property type="protein sequence ID" value="GAA0153227.1"/>
    <property type="molecule type" value="Genomic_DNA"/>
</dbReference>
<name>A0AAV3PQL5_LITER</name>
<reference evidence="3 4" key="1">
    <citation type="submission" date="2024-01" db="EMBL/GenBank/DDBJ databases">
        <title>The complete chloroplast genome sequence of Lithospermum erythrorhizon: insights into the phylogenetic relationship among Boraginaceae species and the maternal lineages of purple gromwells.</title>
        <authorList>
            <person name="Okada T."/>
            <person name="Watanabe K."/>
        </authorList>
    </citation>
    <scope>NUCLEOTIDE SEQUENCE [LARGE SCALE GENOMIC DNA]</scope>
</reference>
<feature type="compositionally biased region" description="Basic residues" evidence="1">
    <location>
        <begin position="85"/>
        <end position="97"/>
    </location>
</feature>
<feature type="region of interest" description="Disordered" evidence="1">
    <location>
        <begin position="85"/>
        <end position="129"/>
    </location>
</feature>
<evidence type="ECO:0000256" key="2">
    <source>
        <dbReference type="SAM" id="Phobius"/>
    </source>
</evidence>
<dbReference type="PANTHER" id="PTHR35719:SF2">
    <property type="entry name" value="ABC TRANSMEMBRANE TYPE-1 DOMAIN-CONTAINING PROTEIN"/>
    <property type="match status" value="1"/>
</dbReference>
<keyword evidence="2" id="KW-0812">Transmembrane</keyword>
<feature type="transmembrane region" description="Helical" evidence="2">
    <location>
        <begin position="31"/>
        <end position="51"/>
    </location>
</feature>
<evidence type="ECO:0000313" key="3">
    <source>
        <dbReference type="EMBL" id="GAA0153227.1"/>
    </source>
</evidence>
<protein>
    <submittedName>
        <fullName evidence="3">Uncharacterized protein</fullName>
    </submittedName>
</protein>
<organism evidence="3 4">
    <name type="scientific">Lithospermum erythrorhizon</name>
    <name type="common">Purple gromwell</name>
    <name type="synonym">Lithospermum officinale var. erythrorhizon</name>
    <dbReference type="NCBI Taxonomy" id="34254"/>
    <lineage>
        <taxon>Eukaryota</taxon>
        <taxon>Viridiplantae</taxon>
        <taxon>Streptophyta</taxon>
        <taxon>Embryophyta</taxon>
        <taxon>Tracheophyta</taxon>
        <taxon>Spermatophyta</taxon>
        <taxon>Magnoliopsida</taxon>
        <taxon>eudicotyledons</taxon>
        <taxon>Gunneridae</taxon>
        <taxon>Pentapetalae</taxon>
        <taxon>asterids</taxon>
        <taxon>lamiids</taxon>
        <taxon>Boraginales</taxon>
        <taxon>Boraginaceae</taxon>
        <taxon>Boraginoideae</taxon>
        <taxon>Lithospermeae</taxon>
        <taxon>Lithospermum</taxon>
    </lineage>
</organism>
<feature type="region of interest" description="Disordered" evidence="1">
    <location>
        <begin position="152"/>
        <end position="174"/>
    </location>
</feature>
<evidence type="ECO:0000256" key="1">
    <source>
        <dbReference type="SAM" id="MobiDB-lite"/>
    </source>
</evidence>
<keyword evidence="2" id="KW-1133">Transmembrane helix</keyword>
<sequence>MRKTAHCFLTLFVPEACCTGMKLVSCTLLKYSVFGSYGLFLPFIILSILLASGLKAFLLALALPLAQSTIWFLLQLIWGGTNYKSRRKTNSKRKSRVRGSSGFATKRDRKEKRSYPSWEPGKDVSGDNWGNDGASNFGGWDELDLGNYFTRGSPKSDQRAGRSQGRPSKKDNFTRLERTSDTPLLLRLLIAVFPFLSWWIKLF</sequence>
<feature type="transmembrane region" description="Helical" evidence="2">
    <location>
        <begin position="57"/>
        <end position="78"/>
    </location>
</feature>
<gene>
    <name evidence="3" type="ORF">LIER_11518</name>
</gene>
<evidence type="ECO:0000313" key="4">
    <source>
        <dbReference type="Proteomes" id="UP001454036"/>
    </source>
</evidence>
<feature type="transmembrane region" description="Helical" evidence="2">
    <location>
        <begin position="184"/>
        <end position="200"/>
    </location>
</feature>
<keyword evidence="2" id="KW-0472">Membrane</keyword>